<dbReference type="InterPro" id="IPR050128">
    <property type="entry name" value="Sulfate_adenylyltrnsfr_sub2"/>
</dbReference>
<dbReference type="AlphaFoldDB" id="A0A0W8FEC7"/>
<dbReference type="Pfam" id="PF01507">
    <property type="entry name" value="PAPS_reduct"/>
    <property type="match status" value="1"/>
</dbReference>
<reference evidence="2" key="1">
    <citation type="journal article" date="2015" name="Proc. Natl. Acad. Sci. U.S.A.">
        <title>Networks of energetic and metabolic interactions define dynamics in microbial communities.</title>
        <authorList>
            <person name="Embree M."/>
            <person name="Liu J.K."/>
            <person name="Al-Bassam M.M."/>
            <person name="Zengler K."/>
        </authorList>
    </citation>
    <scope>NUCLEOTIDE SEQUENCE</scope>
</reference>
<evidence type="ECO:0000259" key="1">
    <source>
        <dbReference type="Pfam" id="PF01507"/>
    </source>
</evidence>
<comment type="caution">
    <text evidence="2">The sequence shown here is derived from an EMBL/GenBank/DDBJ whole genome shotgun (WGS) entry which is preliminary data.</text>
</comment>
<dbReference type="InterPro" id="IPR014729">
    <property type="entry name" value="Rossmann-like_a/b/a_fold"/>
</dbReference>
<dbReference type="InterPro" id="IPR002500">
    <property type="entry name" value="PAPS_reduct_dom"/>
</dbReference>
<dbReference type="InterPro" id="IPR017598">
    <property type="entry name" value="SulphurTrfase_DndC"/>
</dbReference>
<dbReference type="Pfam" id="PF20306">
    <property type="entry name" value="Sp-DndD"/>
    <property type="match status" value="1"/>
</dbReference>
<dbReference type="GO" id="GO:0016740">
    <property type="term" value="F:transferase activity"/>
    <property type="evidence" value="ECO:0007669"/>
    <property type="project" value="UniProtKB-KW"/>
</dbReference>
<gene>
    <name evidence="2" type="ORF">ASZ90_011083</name>
</gene>
<dbReference type="NCBIfam" id="TIGR03183">
    <property type="entry name" value="DNA_S_dndC"/>
    <property type="match status" value="1"/>
</dbReference>
<dbReference type="PANTHER" id="PTHR43196:SF2">
    <property type="entry name" value="PHOSPHOADENOSINE PHOSPHOSULFATE REDUCTASE"/>
    <property type="match status" value="1"/>
</dbReference>
<dbReference type="SUPFAM" id="SSF52402">
    <property type="entry name" value="Adenine nucleotide alpha hydrolases-like"/>
    <property type="match status" value="1"/>
</dbReference>
<dbReference type="EMBL" id="LNQE01001315">
    <property type="protein sequence ID" value="KUG19210.1"/>
    <property type="molecule type" value="Genomic_DNA"/>
</dbReference>
<dbReference type="NCBIfam" id="NF005316">
    <property type="entry name" value="PRK06850.1"/>
    <property type="match status" value="1"/>
</dbReference>
<sequence length="480" mass="55701">MTNTTPADKPPSTEVSSIFDIRSIHDIYAEIQDLYLSDHRPWIIGYSGGKDSTTVVQLVWNAIKAVTPEQQTKPIYVISSDTLVETPIIIDTINKNLDLINIAAQEQKLPIRSFKLYPKIKDTFWVLLIGKGYPTPSQSFRWCTERLKIRTADTFILNKASEHGEVILVLGIRKSESSARAQLMNLYKIKGSLLSRHSKFAQSFIYTPIEDFSKDDIWTYLLQNPSPWGGNNRDLLALYKSADSGECPLVVDEYSPPCGNSRFGCWTCTLVTEDKAIKGLIDSGEEWLEPLLEYRNMLAETQEKEKKPIFRDYKRMDGKIKFKRDGSGELIRGPYKLEYCKQFLKELLEAQRKIQENGPNPNLLLIRPEELHEIRRIWRQEKGDWEDSVPKIYRQVMGTDLDWVQDDLGSFSEQERELLDEMCKKHDVPIRLVTKLLDLEHQTQGMRRRAAVYSRIEDVLSEEWRSEEEITQQKWCCILR</sequence>
<feature type="domain" description="Phosphoadenosine phosphosulphate reductase" evidence="1">
    <location>
        <begin position="44"/>
        <end position="227"/>
    </location>
</feature>
<dbReference type="Gene3D" id="3.40.50.620">
    <property type="entry name" value="HUPs"/>
    <property type="match status" value="1"/>
</dbReference>
<proteinExistence type="predicted"/>
<dbReference type="InterPro" id="IPR046882">
    <property type="entry name" value="Sp-DndD"/>
</dbReference>
<accession>A0A0W8FEC7</accession>
<organism evidence="2">
    <name type="scientific">hydrocarbon metagenome</name>
    <dbReference type="NCBI Taxonomy" id="938273"/>
    <lineage>
        <taxon>unclassified sequences</taxon>
        <taxon>metagenomes</taxon>
        <taxon>ecological metagenomes</taxon>
    </lineage>
</organism>
<keyword evidence="2" id="KW-0808">Transferase</keyword>
<protein>
    <submittedName>
        <fullName evidence="2">3'-phosphoadenosine 5'-phosphosulfate sulfurtransferase dndc</fullName>
    </submittedName>
</protein>
<name>A0A0W8FEC7_9ZZZZ</name>
<evidence type="ECO:0000313" key="2">
    <source>
        <dbReference type="EMBL" id="KUG19210.1"/>
    </source>
</evidence>
<dbReference type="PANTHER" id="PTHR43196">
    <property type="entry name" value="SULFATE ADENYLYLTRANSFERASE SUBUNIT 2"/>
    <property type="match status" value="1"/>
</dbReference>